<feature type="compositionally biased region" description="Polar residues" evidence="3">
    <location>
        <begin position="64"/>
        <end position="82"/>
    </location>
</feature>
<protein>
    <recommendedName>
        <fullName evidence="4">CSD domain-containing protein</fullName>
    </recommendedName>
</protein>
<comment type="subcellular location">
    <subcellularLocation>
        <location evidence="1">Cytoplasm</location>
    </subcellularLocation>
</comment>
<feature type="region of interest" description="Disordered" evidence="3">
    <location>
        <begin position="59"/>
        <end position="82"/>
    </location>
</feature>
<dbReference type="PRINTS" id="PR00050">
    <property type="entry name" value="COLDSHOCK"/>
</dbReference>
<accession>A0A0F8YKK9</accession>
<reference evidence="5" key="1">
    <citation type="journal article" date="2015" name="Nature">
        <title>Complex archaea that bridge the gap between prokaryotes and eukaryotes.</title>
        <authorList>
            <person name="Spang A."/>
            <person name="Saw J.H."/>
            <person name="Jorgensen S.L."/>
            <person name="Zaremba-Niedzwiedzka K."/>
            <person name="Martijn J."/>
            <person name="Lind A.E."/>
            <person name="van Eijk R."/>
            <person name="Schleper C."/>
            <person name="Guy L."/>
            <person name="Ettema T.J."/>
        </authorList>
    </citation>
    <scope>NUCLEOTIDE SEQUENCE</scope>
</reference>
<evidence type="ECO:0000313" key="5">
    <source>
        <dbReference type="EMBL" id="KKK81902.1"/>
    </source>
</evidence>
<dbReference type="Gene3D" id="2.40.50.140">
    <property type="entry name" value="Nucleic acid-binding proteins"/>
    <property type="match status" value="1"/>
</dbReference>
<dbReference type="GO" id="GO:0003729">
    <property type="term" value="F:mRNA binding"/>
    <property type="evidence" value="ECO:0007669"/>
    <property type="project" value="TreeGrafter"/>
</dbReference>
<dbReference type="AlphaFoldDB" id="A0A0F8YKK9"/>
<keyword evidence="2" id="KW-0963">Cytoplasm</keyword>
<dbReference type="Pfam" id="PF00313">
    <property type="entry name" value="CSD"/>
    <property type="match status" value="1"/>
</dbReference>
<dbReference type="EMBL" id="LAZR01052917">
    <property type="protein sequence ID" value="KKK81902.1"/>
    <property type="molecule type" value="Genomic_DNA"/>
</dbReference>
<dbReference type="PROSITE" id="PS51857">
    <property type="entry name" value="CSD_2"/>
    <property type="match status" value="1"/>
</dbReference>
<dbReference type="SUPFAM" id="SSF50249">
    <property type="entry name" value="Nucleic acid-binding proteins"/>
    <property type="match status" value="1"/>
</dbReference>
<dbReference type="CDD" id="cd04458">
    <property type="entry name" value="CSP_CDS"/>
    <property type="match status" value="1"/>
</dbReference>
<evidence type="ECO:0000259" key="4">
    <source>
        <dbReference type="PROSITE" id="PS51857"/>
    </source>
</evidence>
<name>A0A0F8YKK9_9ZZZZ</name>
<dbReference type="GO" id="GO:0031054">
    <property type="term" value="P:pre-miRNA processing"/>
    <property type="evidence" value="ECO:0007669"/>
    <property type="project" value="TreeGrafter"/>
</dbReference>
<organism evidence="5">
    <name type="scientific">marine sediment metagenome</name>
    <dbReference type="NCBI Taxonomy" id="412755"/>
    <lineage>
        <taxon>unclassified sequences</taxon>
        <taxon>metagenomes</taxon>
        <taxon>ecological metagenomes</taxon>
    </lineage>
</organism>
<dbReference type="PANTHER" id="PTHR46109">
    <property type="entry name" value="PROTEIN LIN-28"/>
    <property type="match status" value="1"/>
</dbReference>
<dbReference type="InterPro" id="IPR012156">
    <property type="entry name" value="Cold_shock_CspA"/>
</dbReference>
<comment type="caution">
    <text evidence="5">The sequence shown here is derived from an EMBL/GenBank/DDBJ whole genome shotgun (WGS) entry which is preliminary data.</text>
</comment>
<evidence type="ECO:0000256" key="2">
    <source>
        <dbReference type="ARBA" id="ARBA00022490"/>
    </source>
</evidence>
<dbReference type="InterPro" id="IPR012340">
    <property type="entry name" value="NA-bd_OB-fold"/>
</dbReference>
<dbReference type="GO" id="GO:0005737">
    <property type="term" value="C:cytoplasm"/>
    <property type="evidence" value="ECO:0007669"/>
    <property type="project" value="UniProtKB-SubCell"/>
</dbReference>
<dbReference type="InterPro" id="IPR011129">
    <property type="entry name" value="CSD"/>
</dbReference>
<dbReference type="InterPro" id="IPR002059">
    <property type="entry name" value="CSP_DNA-bd"/>
</dbReference>
<dbReference type="InterPro" id="IPR051373">
    <property type="entry name" value="Lin-28_RNA-binding"/>
</dbReference>
<feature type="domain" description="CSD" evidence="4">
    <location>
        <begin position="1"/>
        <end position="73"/>
    </location>
</feature>
<dbReference type="PIRSF" id="PIRSF002599">
    <property type="entry name" value="Cold_shock_A"/>
    <property type="match status" value="1"/>
</dbReference>
<dbReference type="GO" id="GO:0005634">
    <property type="term" value="C:nucleus"/>
    <property type="evidence" value="ECO:0007669"/>
    <property type="project" value="TreeGrafter"/>
</dbReference>
<dbReference type="SMART" id="SM00357">
    <property type="entry name" value="CSP"/>
    <property type="match status" value="1"/>
</dbReference>
<gene>
    <name evidence="5" type="ORF">LCGC14_2808730</name>
</gene>
<evidence type="ECO:0000256" key="1">
    <source>
        <dbReference type="ARBA" id="ARBA00004496"/>
    </source>
</evidence>
<dbReference type="PANTHER" id="PTHR46109:SF1">
    <property type="entry name" value="PROTEIN LIN-28 HOMOLOG"/>
    <property type="match status" value="1"/>
</dbReference>
<evidence type="ECO:0000256" key="3">
    <source>
        <dbReference type="SAM" id="MobiDB-lite"/>
    </source>
</evidence>
<proteinExistence type="predicted"/>
<sequence length="82" mass="9178">MTDGVVKWFDVKKGYGFLVSPEVTDDGGKSQDIFIHYSKIEMAGFKKLEAGETVTFDLIRDGQQRPQAENVVRQSAPETPEN</sequence>